<evidence type="ECO:0000313" key="11">
    <source>
        <dbReference type="Proteomes" id="UP000230956"/>
    </source>
</evidence>
<proteinExistence type="inferred from homology"/>
<dbReference type="InterPro" id="IPR022450">
    <property type="entry name" value="TsaD"/>
</dbReference>
<reference evidence="11" key="1">
    <citation type="submission" date="2017-09" db="EMBL/GenBank/DDBJ databases">
        <title>Depth-based differentiation of microbial function through sediment-hosted aquifers and enrichment of novel symbionts in the deep terrestrial subsurface.</title>
        <authorList>
            <person name="Probst A.J."/>
            <person name="Ladd B."/>
            <person name="Jarett J.K."/>
            <person name="Geller-Mcgrath D.E."/>
            <person name="Sieber C.M.K."/>
            <person name="Emerson J.B."/>
            <person name="Anantharaman K."/>
            <person name="Thomas B.C."/>
            <person name="Malmstrom R."/>
            <person name="Stieglmeier M."/>
            <person name="Klingl A."/>
            <person name="Woyke T."/>
            <person name="Ryan C.M."/>
            <person name="Banfield J.F."/>
        </authorList>
    </citation>
    <scope>NUCLEOTIDE SEQUENCE [LARGE SCALE GENOMIC DNA]</scope>
</reference>
<evidence type="ECO:0000256" key="4">
    <source>
        <dbReference type="ARBA" id="ARBA00022723"/>
    </source>
</evidence>
<evidence type="ECO:0000256" key="7">
    <source>
        <dbReference type="ARBA" id="ARBA00048117"/>
    </source>
</evidence>
<evidence type="ECO:0000256" key="3">
    <source>
        <dbReference type="ARBA" id="ARBA00022694"/>
    </source>
</evidence>
<dbReference type="Pfam" id="PF00814">
    <property type="entry name" value="TsaD"/>
    <property type="match status" value="1"/>
</dbReference>
<evidence type="ECO:0000256" key="5">
    <source>
        <dbReference type="ARBA" id="ARBA00023004"/>
    </source>
</evidence>
<name>A0A2M7T8F0_9ACTN</name>
<comment type="subcellular location">
    <subcellularLocation>
        <location evidence="8">Cytoplasm</location>
    </subcellularLocation>
</comment>
<sequence>MKNIKDIYVLGIESSCDETGAAIVRNGTDVVASVVASQIEFHQKFGGVVPEIASRKHLEMLNPVLDDVLEKAQLTYEDLDAVAVTIGPGLVGALLMGLGAAKVISYVKGLPLVGVNHIEGHIYANLIDHPDLKPPLISLVVSGGHTMLVYMEDFGIYEPLGQTLDDAVGEAYDKVASFLGLGYPGGPIIDEMAKKGDPTAIQFPRAMLKKGELNFSLSGLKTAVLNYVSHLNLDAHELPLHDLTASFQAAVVDVLVVKTIRAAREKGVDKIVLAGGVAANSYLRERMIAETKREGLLLYYPHIFLCTDNAIMIAVAGYYRYLAGDRITLEANPIPNLRLGQKIEA</sequence>
<keyword evidence="6 8" id="KW-0012">Acyltransferase</keyword>
<dbReference type="Proteomes" id="UP000230956">
    <property type="component" value="Unassembled WGS sequence"/>
</dbReference>
<dbReference type="EMBL" id="PFNG01000117">
    <property type="protein sequence ID" value="PIZ39569.1"/>
    <property type="molecule type" value="Genomic_DNA"/>
</dbReference>
<dbReference type="PANTHER" id="PTHR11735">
    <property type="entry name" value="TRNA N6-ADENOSINE THREONYLCARBAMOYLTRANSFERASE"/>
    <property type="match status" value="1"/>
</dbReference>
<evidence type="ECO:0000313" key="10">
    <source>
        <dbReference type="EMBL" id="PIZ39569.1"/>
    </source>
</evidence>
<feature type="binding site" evidence="8">
    <location>
        <position position="308"/>
    </location>
    <ligand>
        <name>Fe cation</name>
        <dbReference type="ChEBI" id="CHEBI:24875"/>
    </ligand>
</feature>
<comment type="caution">
    <text evidence="10">The sequence shown here is derived from an EMBL/GenBank/DDBJ whole genome shotgun (WGS) entry which is preliminary data.</text>
</comment>
<feature type="binding site" evidence="8">
    <location>
        <position position="173"/>
    </location>
    <ligand>
        <name>substrate</name>
    </ligand>
</feature>
<dbReference type="AlphaFoldDB" id="A0A2M7T8F0"/>
<dbReference type="EC" id="2.3.1.234" evidence="8"/>
<dbReference type="Gene3D" id="3.30.420.40">
    <property type="match status" value="2"/>
</dbReference>
<evidence type="ECO:0000256" key="2">
    <source>
        <dbReference type="ARBA" id="ARBA00022679"/>
    </source>
</evidence>
<dbReference type="HAMAP" id="MF_01445">
    <property type="entry name" value="TsaD"/>
    <property type="match status" value="1"/>
</dbReference>
<evidence type="ECO:0000259" key="9">
    <source>
        <dbReference type="Pfam" id="PF00814"/>
    </source>
</evidence>
<dbReference type="InterPro" id="IPR000905">
    <property type="entry name" value="Gcp-like_dom"/>
</dbReference>
<comment type="similarity">
    <text evidence="8">Belongs to the KAE1 / TsaD family.</text>
</comment>
<keyword evidence="2 8" id="KW-0808">Transferase</keyword>
<feature type="binding site" evidence="8">
    <location>
        <position position="186"/>
    </location>
    <ligand>
        <name>substrate</name>
    </ligand>
</feature>
<dbReference type="CDD" id="cd24133">
    <property type="entry name" value="ASKHA_NBD_TsaD_bac"/>
    <property type="match status" value="1"/>
</dbReference>
<accession>A0A2M7T8F0</accession>
<dbReference type="GO" id="GO:0005737">
    <property type="term" value="C:cytoplasm"/>
    <property type="evidence" value="ECO:0007669"/>
    <property type="project" value="UniProtKB-SubCell"/>
</dbReference>
<dbReference type="FunFam" id="3.30.420.40:FF:000040">
    <property type="entry name" value="tRNA N6-adenosine threonylcarbamoyltransferase"/>
    <property type="match status" value="1"/>
</dbReference>
<dbReference type="SUPFAM" id="SSF53067">
    <property type="entry name" value="Actin-like ATPase domain"/>
    <property type="match status" value="2"/>
</dbReference>
<dbReference type="NCBIfam" id="TIGR00329">
    <property type="entry name" value="gcp_kae1"/>
    <property type="match status" value="1"/>
</dbReference>
<dbReference type="GO" id="GO:0005506">
    <property type="term" value="F:iron ion binding"/>
    <property type="evidence" value="ECO:0007669"/>
    <property type="project" value="UniProtKB-UniRule"/>
</dbReference>
<evidence type="ECO:0000256" key="8">
    <source>
        <dbReference type="HAMAP-Rule" id="MF_01445"/>
    </source>
</evidence>
<feature type="binding site" evidence="8">
    <location>
        <position position="117"/>
    </location>
    <ligand>
        <name>Fe cation</name>
        <dbReference type="ChEBI" id="CHEBI:24875"/>
    </ligand>
</feature>
<gene>
    <name evidence="8 10" type="primary">tsaD</name>
    <name evidence="10" type="ORF">COY37_04765</name>
</gene>
<keyword evidence="5 8" id="KW-0408">Iron</keyword>
<dbReference type="InterPro" id="IPR043129">
    <property type="entry name" value="ATPase_NBD"/>
</dbReference>
<dbReference type="RefSeq" id="WP_353682960.1">
    <property type="nucleotide sequence ID" value="NZ_PEXG01000176.1"/>
</dbReference>
<dbReference type="InterPro" id="IPR017861">
    <property type="entry name" value="KAE1/TsaD"/>
</dbReference>
<feature type="binding site" evidence="8">
    <location>
        <position position="190"/>
    </location>
    <ligand>
        <name>substrate</name>
    </ligand>
</feature>
<keyword evidence="4 8" id="KW-0479">Metal-binding</keyword>
<protein>
    <recommendedName>
        <fullName evidence="8">tRNA N6-adenosine threonylcarbamoyltransferase</fullName>
        <ecNumber evidence="8">2.3.1.234</ecNumber>
    </recommendedName>
    <alternativeName>
        <fullName evidence="8">N6-L-threonylcarbamoyladenine synthase</fullName>
        <shortName evidence="8">t(6)A synthase</shortName>
    </alternativeName>
    <alternativeName>
        <fullName evidence="8">t(6)A37 threonylcarbamoyladenosine biosynthesis protein TsaD</fullName>
    </alternativeName>
    <alternativeName>
        <fullName evidence="8">tRNA threonylcarbamoyladenosine biosynthesis protein TsaD</fullName>
    </alternativeName>
</protein>
<keyword evidence="3 8" id="KW-0819">tRNA processing</keyword>
<feature type="binding site" evidence="8">
    <location>
        <position position="280"/>
    </location>
    <ligand>
        <name>substrate</name>
    </ligand>
</feature>
<feature type="binding site" evidence="8">
    <location>
        <position position="121"/>
    </location>
    <ligand>
        <name>Fe cation</name>
        <dbReference type="ChEBI" id="CHEBI:24875"/>
    </ligand>
</feature>
<evidence type="ECO:0000256" key="1">
    <source>
        <dbReference type="ARBA" id="ARBA00022490"/>
    </source>
</evidence>
<dbReference type="GO" id="GO:0061711">
    <property type="term" value="F:tRNA N(6)-L-threonylcarbamoyladenine synthase activity"/>
    <property type="evidence" value="ECO:0007669"/>
    <property type="project" value="UniProtKB-EC"/>
</dbReference>
<dbReference type="GO" id="GO:0002949">
    <property type="term" value="P:tRNA threonylcarbamoyladenosine modification"/>
    <property type="evidence" value="ECO:0007669"/>
    <property type="project" value="UniProtKB-UniRule"/>
</dbReference>
<keyword evidence="1 8" id="KW-0963">Cytoplasm</keyword>
<comment type="function">
    <text evidence="8">Required for the formation of a threonylcarbamoyl group on adenosine at position 37 (t(6)A37) in tRNAs that read codons beginning with adenine. Is involved in the transfer of the threonylcarbamoyl moiety of threonylcarbamoyl-AMP (TC-AMP) to the N6 group of A37, together with TsaE and TsaB. TsaD likely plays a direct catalytic role in this reaction.</text>
</comment>
<feature type="domain" description="Gcp-like" evidence="9">
    <location>
        <begin position="30"/>
        <end position="314"/>
    </location>
</feature>
<dbReference type="PRINTS" id="PR00789">
    <property type="entry name" value="OSIALOPTASE"/>
</dbReference>
<evidence type="ECO:0000256" key="6">
    <source>
        <dbReference type="ARBA" id="ARBA00023315"/>
    </source>
</evidence>
<comment type="cofactor">
    <cofactor evidence="8">
        <name>Fe(2+)</name>
        <dbReference type="ChEBI" id="CHEBI:29033"/>
    </cofactor>
    <text evidence="8">Binds 1 Fe(2+) ion per subunit.</text>
</comment>
<organism evidence="10 11">
    <name type="scientific">Candidatus Aquicultor secundus</name>
    <dbReference type="NCBI Taxonomy" id="1973895"/>
    <lineage>
        <taxon>Bacteria</taxon>
        <taxon>Bacillati</taxon>
        <taxon>Actinomycetota</taxon>
        <taxon>Candidatus Aquicultoria</taxon>
        <taxon>Candidatus Aquicultorales</taxon>
        <taxon>Candidatus Aquicultoraceae</taxon>
        <taxon>Candidatus Aquicultor</taxon>
    </lineage>
</organism>
<comment type="catalytic activity">
    <reaction evidence="7 8">
        <text>L-threonylcarbamoyladenylate + adenosine(37) in tRNA = N(6)-L-threonylcarbamoyladenosine(37) in tRNA + AMP + H(+)</text>
        <dbReference type="Rhea" id="RHEA:37059"/>
        <dbReference type="Rhea" id="RHEA-COMP:10162"/>
        <dbReference type="Rhea" id="RHEA-COMP:10163"/>
        <dbReference type="ChEBI" id="CHEBI:15378"/>
        <dbReference type="ChEBI" id="CHEBI:73682"/>
        <dbReference type="ChEBI" id="CHEBI:74411"/>
        <dbReference type="ChEBI" id="CHEBI:74418"/>
        <dbReference type="ChEBI" id="CHEBI:456215"/>
        <dbReference type="EC" id="2.3.1.234"/>
    </reaction>
</comment>
<dbReference type="NCBIfam" id="TIGR03723">
    <property type="entry name" value="T6A_TsaD_YgjD"/>
    <property type="match status" value="1"/>
</dbReference>
<dbReference type="PANTHER" id="PTHR11735:SF6">
    <property type="entry name" value="TRNA N6-ADENOSINE THREONYLCARBAMOYLTRANSFERASE, MITOCHONDRIAL"/>
    <property type="match status" value="1"/>
</dbReference>
<feature type="binding site" evidence="8">
    <location>
        <begin position="140"/>
        <end position="144"/>
    </location>
    <ligand>
        <name>substrate</name>
    </ligand>
</feature>